<dbReference type="InterPro" id="IPR043129">
    <property type="entry name" value="ATPase_NBD"/>
</dbReference>
<dbReference type="SUPFAM" id="SSF53067">
    <property type="entry name" value="Actin-like ATPase domain"/>
    <property type="match status" value="2"/>
</dbReference>
<dbReference type="PANTHER" id="PTHR43095:SF5">
    <property type="entry name" value="XYLULOSE KINASE"/>
    <property type="match status" value="1"/>
</dbReference>
<accession>A0ABU9D6Z4</accession>
<evidence type="ECO:0000256" key="2">
    <source>
        <dbReference type="ARBA" id="ARBA00022679"/>
    </source>
</evidence>
<dbReference type="InterPro" id="IPR018485">
    <property type="entry name" value="FGGY_C"/>
</dbReference>
<dbReference type="Proteomes" id="UP001446205">
    <property type="component" value="Unassembled WGS sequence"/>
</dbReference>
<keyword evidence="2" id="KW-0808">Transferase</keyword>
<dbReference type="PANTHER" id="PTHR43095">
    <property type="entry name" value="SUGAR KINASE"/>
    <property type="match status" value="1"/>
</dbReference>
<proteinExistence type="inferred from homology"/>
<protein>
    <submittedName>
        <fullName evidence="6">FGGY-family carbohydrate kinase</fullName>
    </submittedName>
</protein>
<dbReference type="InterPro" id="IPR050406">
    <property type="entry name" value="FGGY_Carb_Kinase"/>
</dbReference>
<dbReference type="PIRSF" id="PIRSF000538">
    <property type="entry name" value="GlpK"/>
    <property type="match status" value="1"/>
</dbReference>
<sequence length="474" mass="50077">MLFLGVDVGTSGIRALVIDEGGTIRAQARAPLPEVQGEHGWREQDPQCWLDALEGCMAGLGQQLGPAMQSIQALALDGTSATLVVTDQSGQPLRPALMYNDQRARDEAREIAQALPASGALASASSSLAKLLWLTRHEAHVARQIIHVQHQADWIAATLTGCRGESDAANLLKLGLDPETLNWPTEVRKLLEAAGLDPAILPRARPSGEIIDQISPAWARRLGLPASLQLVHGTTDSLAALIAAGVRQAGQAATSLGSTLVLKLAAKLPLNQPAEGIYSHRLNALWLPGGASNSGGAALLKHFSVAEMARLTSSLQPHQPSGQLCYPLTRPGERFPLNAPSFSGSEISESDPSKRFQMLLEGLCYIEAWGYARLQEGGTTMREVFSLGGGASNGPWMQMRANVLDRPVIVPQCAEAALGAAMLAASPGFGTLEQAQSALDQPSQSFIPDPAAVAHFRPMTEAFITQFAEDAGAG</sequence>
<keyword evidence="3 6" id="KW-0418">Kinase</keyword>
<evidence type="ECO:0000259" key="5">
    <source>
        <dbReference type="Pfam" id="PF02782"/>
    </source>
</evidence>
<evidence type="ECO:0000313" key="7">
    <source>
        <dbReference type="Proteomes" id="UP001446205"/>
    </source>
</evidence>
<dbReference type="RefSeq" id="WP_341370375.1">
    <property type="nucleotide sequence ID" value="NZ_JBBPCO010000004.1"/>
</dbReference>
<keyword evidence="7" id="KW-1185">Reference proteome</keyword>
<evidence type="ECO:0000313" key="6">
    <source>
        <dbReference type="EMBL" id="MEK8089317.1"/>
    </source>
</evidence>
<reference evidence="6 7" key="1">
    <citation type="submission" date="2024-04" db="EMBL/GenBank/DDBJ databases">
        <authorList>
            <person name="Abashina T."/>
            <person name="Shaikin A."/>
        </authorList>
    </citation>
    <scope>NUCLEOTIDE SEQUENCE [LARGE SCALE GENOMIC DNA]</scope>
    <source>
        <strain evidence="6 7">AAFK</strain>
    </source>
</reference>
<feature type="domain" description="Carbohydrate kinase FGGY C-terminal" evidence="5">
    <location>
        <begin position="254"/>
        <end position="425"/>
    </location>
</feature>
<dbReference type="Pfam" id="PF00370">
    <property type="entry name" value="FGGY_N"/>
    <property type="match status" value="1"/>
</dbReference>
<feature type="domain" description="Carbohydrate kinase FGGY N-terminal" evidence="4">
    <location>
        <begin position="3"/>
        <end position="242"/>
    </location>
</feature>
<evidence type="ECO:0000259" key="4">
    <source>
        <dbReference type="Pfam" id="PF00370"/>
    </source>
</evidence>
<comment type="similarity">
    <text evidence="1">Belongs to the FGGY kinase family.</text>
</comment>
<dbReference type="CDD" id="cd07783">
    <property type="entry name" value="ASKHA_NBD_FGGY_SePSK_AtXK1-like"/>
    <property type="match status" value="1"/>
</dbReference>
<evidence type="ECO:0000256" key="3">
    <source>
        <dbReference type="ARBA" id="ARBA00022777"/>
    </source>
</evidence>
<gene>
    <name evidence="6" type="ORF">WOB96_06005</name>
</gene>
<dbReference type="EMBL" id="JBBPCO010000004">
    <property type="protein sequence ID" value="MEK8089317.1"/>
    <property type="molecule type" value="Genomic_DNA"/>
</dbReference>
<comment type="caution">
    <text evidence="6">The sequence shown here is derived from an EMBL/GenBank/DDBJ whole genome shotgun (WGS) entry which is preliminary data.</text>
</comment>
<evidence type="ECO:0000256" key="1">
    <source>
        <dbReference type="ARBA" id="ARBA00009156"/>
    </source>
</evidence>
<dbReference type="InterPro" id="IPR018484">
    <property type="entry name" value="FGGY_N"/>
</dbReference>
<dbReference type="GO" id="GO:0016301">
    <property type="term" value="F:kinase activity"/>
    <property type="evidence" value="ECO:0007669"/>
    <property type="project" value="UniProtKB-KW"/>
</dbReference>
<dbReference type="InterPro" id="IPR000577">
    <property type="entry name" value="Carb_kinase_FGGY"/>
</dbReference>
<dbReference type="Pfam" id="PF02782">
    <property type="entry name" value="FGGY_C"/>
    <property type="match status" value="1"/>
</dbReference>
<name>A0ABU9D6Z4_9PROT</name>
<organism evidence="6 7">
    <name type="scientific">Thermithiobacillus plumbiphilus</name>
    <dbReference type="NCBI Taxonomy" id="1729899"/>
    <lineage>
        <taxon>Bacteria</taxon>
        <taxon>Pseudomonadati</taxon>
        <taxon>Pseudomonadota</taxon>
        <taxon>Acidithiobacillia</taxon>
        <taxon>Acidithiobacillales</taxon>
        <taxon>Thermithiobacillaceae</taxon>
        <taxon>Thermithiobacillus</taxon>
    </lineage>
</organism>
<dbReference type="Gene3D" id="3.30.420.40">
    <property type="match status" value="2"/>
</dbReference>